<evidence type="ECO:0000313" key="5">
    <source>
        <dbReference type="Proteomes" id="UP000178089"/>
    </source>
</evidence>
<comment type="function">
    <text evidence="3">Required for rescue of stalled ribosomes mediated by trans-translation. Binds to transfer-messenger RNA (tmRNA), required for stable association of tmRNA with ribosomes. tmRNA and SmpB together mimic tRNA shape, replacing the anticodon stem-loop with SmpB. tmRNA is encoded by the ssrA gene; the 2 termini fold to resemble tRNA(Ala) and it encodes a 'tag peptide', a short internal open reading frame. During trans-translation Ala-aminoacylated tmRNA acts like a tRNA, entering the A-site of stalled ribosomes, displacing the stalled mRNA. The ribosome then switches to translate the ORF on the tmRNA; the nascent peptide is terminated with the 'tag peptide' encoded by the tmRNA and targeted for degradation. The ribosome is freed to recommence translation, which seems to be the essential function of trans-translation.</text>
</comment>
<evidence type="ECO:0000256" key="1">
    <source>
        <dbReference type="ARBA" id="ARBA00022490"/>
    </source>
</evidence>
<keyword evidence="1 3" id="KW-0963">Cytoplasm</keyword>
<sequence length="148" mass="17061">MTTLVDNGKAHFNYEILEKLEAGIELLGFEVKALKSKSGSLEGSYVIVRGGEAFAMNMFIPPYQEKNTPKDYEPRRNRRLIMTRDDIRKLAGIDSGKWLTIVPISIYNKGPLIKVSIAVVRGKKKFDKRESIKKRETERTIRREFVDR</sequence>
<comment type="caution">
    <text evidence="4">The sequence shown here is derived from an EMBL/GenBank/DDBJ whole genome shotgun (WGS) entry which is preliminary data.</text>
</comment>
<dbReference type="Gene3D" id="2.40.280.10">
    <property type="match status" value="1"/>
</dbReference>
<keyword evidence="2 3" id="KW-0694">RNA-binding</keyword>
<dbReference type="EMBL" id="MHRT01000001">
    <property type="protein sequence ID" value="OHA29825.1"/>
    <property type="molecule type" value="Genomic_DNA"/>
</dbReference>
<dbReference type="GO" id="GO:0005829">
    <property type="term" value="C:cytosol"/>
    <property type="evidence" value="ECO:0007669"/>
    <property type="project" value="TreeGrafter"/>
</dbReference>
<dbReference type="PROSITE" id="PS01317">
    <property type="entry name" value="SSRP"/>
    <property type="match status" value="1"/>
</dbReference>
<evidence type="ECO:0000256" key="2">
    <source>
        <dbReference type="ARBA" id="ARBA00022884"/>
    </source>
</evidence>
<comment type="subcellular location">
    <subcellularLocation>
        <location evidence="3">Cytoplasm</location>
    </subcellularLocation>
    <text evidence="3">The tmRNA-SmpB complex associates with stalled 70S ribosomes.</text>
</comment>
<comment type="similarity">
    <text evidence="3">Belongs to the SmpB family.</text>
</comment>
<reference evidence="4 5" key="1">
    <citation type="journal article" date="2016" name="Nat. Commun.">
        <title>Thousands of microbial genomes shed light on interconnected biogeochemical processes in an aquifer system.</title>
        <authorList>
            <person name="Anantharaman K."/>
            <person name="Brown C.T."/>
            <person name="Hug L.A."/>
            <person name="Sharon I."/>
            <person name="Castelle C.J."/>
            <person name="Probst A.J."/>
            <person name="Thomas B.C."/>
            <person name="Singh A."/>
            <person name="Wilkins M.J."/>
            <person name="Karaoz U."/>
            <person name="Brodie E.L."/>
            <person name="Williams K.H."/>
            <person name="Hubbard S.S."/>
            <person name="Banfield J.F."/>
        </authorList>
    </citation>
    <scope>NUCLEOTIDE SEQUENCE [LARGE SCALE GENOMIC DNA]</scope>
</reference>
<dbReference type="PANTHER" id="PTHR30308:SF2">
    <property type="entry name" value="SSRA-BINDING PROTEIN"/>
    <property type="match status" value="1"/>
</dbReference>
<dbReference type="SUPFAM" id="SSF74982">
    <property type="entry name" value="Small protein B (SmpB)"/>
    <property type="match status" value="1"/>
</dbReference>
<dbReference type="InterPro" id="IPR000037">
    <property type="entry name" value="SsrA-bd_prot"/>
</dbReference>
<dbReference type="HAMAP" id="MF_00023">
    <property type="entry name" value="SmpB"/>
    <property type="match status" value="1"/>
</dbReference>
<dbReference type="Pfam" id="PF01668">
    <property type="entry name" value="SmpB"/>
    <property type="match status" value="1"/>
</dbReference>
<evidence type="ECO:0000256" key="3">
    <source>
        <dbReference type="HAMAP-Rule" id="MF_00023"/>
    </source>
</evidence>
<gene>
    <name evidence="3" type="primary">smpB</name>
    <name evidence="4" type="ORF">A3F51_03835</name>
</gene>
<dbReference type="Proteomes" id="UP000178089">
    <property type="component" value="Unassembled WGS sequence"/>
</dbReference>
<dbReference type="PANTHER" id="PTHR30308">
    <property type="entry name" value="TMRNA-BINDING COMPONENT OF TRANS-TRANSLATION TAGGING COMPLEX"/>
    <property type="match status" value="1"/>
</dbReference>
<dbReference type="GO" id="GO:0070929">
    <property type="term" value="P:trans-translation"/>
    <property type="evidence" value="ECO:0007669"/>
    <property type="project" value="UniProtKB-UniRule"/>
</dbReference>
<protein>
    <recommendedName>
        <fullName evidence="3">SsrA-binding protein</fullName>
    </recommendedName>
    <alternativeName>
        <fullName evidence="3">Small protein B</fullName>
    </alternativeName>
</protein>
<dbReference type="STRING" id="1802315.A3F51_03835"/>
<dbReference type="GO" id="GO:0003723">
    <property type="term" value="F:RNA binding"/>
    <property type="evidence" value="ECO:0007669"/>
    <property type="project" value="UniProtKB-UniRule"/>
</dbReference>
<evidence type="ECO:0000313" key="4">
    <source>
        <dbReference type="EMBL" id="OHA29825.1"/>
    </source>
</evidence>
<organism evidence="4 5">
    <name type="scientific">Candidatus Taylorbacteria bacterium RIFCSPHIGHO2_12_FULL_45_16</name>
    <dbReference type="NCBI Taxonomy" id="1802315"/>
    <lineage>
        <taxon>Bacteria</taxon>
        <taxon>Candidatus Tayloriibacteriota</taxon>
    </lineage>
</organism>
<dbReference type="CDD" id="cd09294">
    <property type="entry name" value="SmpB"/>
    <property type="match status" value="1"/>
</dbReference>
<accession>A0A1G2N0V3</accession>
<dbReference type="AlphaFoldDB" id="A0A1G2N0V3"/>
<dbReference type="NCBIfam" id="NF003843">
    <property type="entry name" value="PRK05422.1"/>
    <property type="match status" value="1"/>
</dbReference>
<proteinExistence type="inferred from homology"/>
<dbReference type="GO" id="GO:0070930">
    <property type="term" value="P:trans-translation-dependent protein tagging"/>
    <property type="evidence" value="ECO:0007669"/>
    <property type="project" value="TreeGrafter"/>
</dbReference>
<dbReference type="NCBIfam" id="TIGR00086">
    <property type="entry name" value="smpB"/>
    <property type="match status" value="1"/>
</dbReference>
<dbReference type="InterPro" id="IPR023620">
    <property type="entry name" value="SmpB"/>
</dbReference>
<name>A0A1G2N0V3_9BACT</name>
<dbReference type="InterPro" id="IPR020081">
    <property type="entry name" value="SsrA-bd_prot_CS"/>
</dbReference>